<proteinExistence type="predicted"/>
<gene>
    <name evidence="4" type="ORF">ARMA_2787</name>
    <name evidence="5" type="ORF">SE16_12185</name>
</gene>
<reference evidence="6" key="3">
    <citation type="submission" date="2015-08" db="EMBL/GenBank/DDBJ databases">
        <title>Draft Genome Sequence of a Heterotrophic Facultative Anaerobic Bacterium Ardenticatena maritima Strain 110S.</title>
        <authorList>
            <person name="Kawaichi S."/>
            <person name="Yoshida T."/>
            <person name="Sako Y."/>
            <person name="Nakamura R."/>
        </authorList>
    </citation>
    <scope>NUCLEOTIDE SEQUENCE [LARGE SCALE GENOMIC DNA]</scope>
    <source>
        <strain evidence="6">110S</strain>
    </source>
</reference>
<dbReference type="RefSeq" id="WP_054494054.1">
    <property type="nucleotide sequence ID" value="NZ_BBZA01000245.1"/>
</dbReference>
<comment type="caution">
    <text evidence="4">The sequence shown here is derived from an EMBL/GenBank/DDBJ whole genome shotgun (WGS) entry which is preliminary data.</text>
</comment>
<evidence type="ECO:0000256" key="2">
    <source>
        <dbReference type="SAM" id="Phobius"/>
    </source>
</evidence>
<evidence type="ECO:0000313" key="5">
    <source>
        <dbReference type="EMBL" id="KPL87256.1"/>
    </source>
</evidence>
<evidence type="ECO:0000313" key="7">
    <source>
        <dbReference type="Proteomes" id="UP000050502"/>
    </source>
</evidence>
<keyword evidence="2" id="KW-1133">Transmembrane helix</keyword>
<dbReference type="InParanoid" id="A0A0M9UDS4"/>
<dbReference type="OrthoDB" id="157624at2"/>
<keyword evidence="2" id="KW-0812">Transmembrane</keyword>
<feature type="region of interest" description="Disordered" evidence="1">
    <location>
        <begin position="39"/>
        <end position="81"/>
    </location>
</feature>
<accession>A0A0M9UDS4</accession>
<sequence length="131" mass="14718">MRRVFKWFAFLFGLVGGWFLFKWLWESWQPQQIVSAPMPTVEPERIEPLETSTTSPAPPTSTPAEQTSPAPEPAPSPQTLPEEAPLAYCVRCRKKQPVNNPVYETTPKGRRRLRGTCAVCGAKVSQFVKST</sequence>
<dbReference type="EMBL" id="BBZA01000245">
    <property type="protein sequence ID" value="GAP64364.1"/>
    <property type="molecule type" value="Genomic_DNA"/>
</dbReference>
<reference evidence="4 6" key="1">
    <citation type="journal article" date="2015" name="Genome Announc.">
        <title>Draft Genome Sequence of a Heterotrophic Facultative Anaerobic Thermophilic Bacterium, Ardenticatena maritima Strain 110ST.</title>
        <authorList>
            <person name="Kawaichi S."/>
            <person name="Yoshida T."/>
            <person name="Sako Y."/>
            <person name="Nakamura R."/>
        </authorList>
    </citation>
    <scope>NUCLEOTIDE SEQUENCE [LARGE SCALE GENOMIC DNA]</scope>
    <source>
        <strain evidence="4 6">110S</strain>
    </source>
</reference>
<reference evidence="5 7" key="2">
    <citation type="submission" date="2015-07" db="EMBL/GenBank/DDBJ databases">
        <title>Whole genome sequence of Ardenticatena maritima DSM 23922.</title>
        <authorList>
            <person name="Hemp J."/>
            <person name="Ward L.M."/>
            <person name="Pace L.A."/>
            <person name="Fischer W.W."/>
        </authorList>
    </citation>
    <scope>NUCLEOTIDE SEQUENCE [LARGE SCALE GENOMIC DNA]</scope>
    <source>
        <strain evidence="5 7">110S</strain>
    </source>
</reference>
<evidence type="ECO:0000313" key="4">
    <source>
        <dbReference type="EMBL" id="GAP64364.1"/>
    </source>
</evidence>
<dbReference type="Proteomes" id="UP000050502">
    <property type="component" value="Unassembled WGS sequence"/>
</dbReference>
<feature type="transmembrane region" description="Helical" evidence="2">
    <location>
        <begin position="7"/>
        <end position="25"/>
    </location>
</feature>
<evidence type="ECO:0000259" key="3">
    <source>
        <dbReference type="Pfam" id="PF18930"/>
    </source>
</evidence>
<dbReference type="InterPro" id="IPR044044">
    <property type="entry name" value="DUF5679"/>
</dbReference>
<dbReference type="AlphaFoldDB" id="A0A0M9UDS4"/>
<evidence type="ECO:0000313" key="6">
    <source>
        <dbReference type="Proteomes" id="UP000037784"/>
    </source>
</evidence>
<dbReference type="Proteomes" id="UP000037784">
    <property type="component" value="Unassembled WGS sequence"/>
</dbReference>
<feature type="domain" description="DUF5679" evidence="3">
    <location>
        <begin position="88"/>
        <end position="127"/>
    </location>
</feature>
<organism evidence="4 6">
    <name type="scientific">Ardenticatena maritima</name>
    <dbReference type="NCBI Taxonomy" id="872965"/>
    <lineage>
        <taxon>Bacteria</taxon>
        <taxon>Bacillati</taxon>
        <taxon>Chloroflexota</taxon>
        <taxon>Ardenticatenia</taxon>
        <taxon>Ardenticatenales</taxon>
        <taxon>Ardenticatenaceae</taxon>
        <taxon>Ardenticatena</taxon>
    </lineage>
</organism>
<evidence type="ECO:0000256" key="1">
    <source>
        <dbReference type="SAM" id="MobiDB-lite"/>
    </source>
</evidence>
<name>A0A0M9UDS4_9CHLR</name>
<dbReference type="EMBL" id="LGKN01000006">
    <property type="protein sequence ID" value="KPL87256.1"/>
    <property type="molecule type" value="Genomic_DNA"/>
</dbReference>
<keyword evidence="6" id="KW-1185">Reference proteome</keyword>
<protein>
    <recommendedName>
        <fullName evidence="3">DUF5679 domain-containing protein</fullName>
    </recommendedName>
</protein>
<keyword evidence="2" id="KW-0472">Membrane</keyword>
<dbReference type="Pfam" id="PF18930">
    <property type="entry name" value="DUF5679"/>
    <property type="match status" value="1"/>
</dbReference>